<evidence type="ECO:0000256" key="7">
    <source>
        <dbReference type="ARBA" id="ARBA00022832"/>
    </source>
</evidence>
<keyword evidence="12 13" id="KW-0456">Lyase</keyword>
<evidence type="ECO:0000256" key="3">
    <source>
        <dbReference type="ARBA" id="ARBA00007811"/>
    </source>
</evidence>
<dbReference type="EMBL" id="WIXE01021428">
    <property type="protein sequence ID" value="KAK5968393.1"/>
    <property type="molecule type" value="Genomic_DNA"/>
</dbReference>
<dbReference type="AlphaFoldDB" id="A0AAN8FQ59"/>
<evidence type="ECO:0000256" key="8">
    <source>
        <dbReference type="ARBA" id="ARBA00022989"/>
    </source>
</evidence>
<feature type="transmembrane region" description="Helical" evidence="13">
    <location>
        <begin position="103"/>
        <end position="123"/>
    </location>
</feature>
<protein>
    <recommendedName>
        <fullName evidence="4 13">Very-long-chain (3R)-3-hydroxyacyl-CoA dehydratase</fullName>
        <ecNumber evidence="4 13">4.2.1.134</ecNumber>
    </recommendedName>
</protein>
<dbReference type="GO" id="GO:0005789">
    <property type="term" value="C:endoplasmic reticulum membrane"/>
    <property type="evidence" value="ECO:0007669"/>
    <property type="project" value="UniProtKB-SubCell"/>
</dbReference>
<evidence type="ECO:0000256" key="9">
    <source>
        <dbReference type="ARBA" id="ARBA00023098"/>
    </source>
</evidence>
<evidence type="ECO:0000256" key="6">
    <source>
        <dbReference type="ARBA" id="ARBA00022692"/>
    </source>
</evidence>
<keyword evidence="7 13" id="KW-0276">Fatty acid metabolism</keyword>
<gene>
    <name evidence="14" type="ORF">GCK32_017536</name>
</gene>
<keyword evidence="13" id="KW-0256">Endoplasmic reticulum</keyword>
<dbReference type="InterPro" id="IPR007482">
    <property type="entry name" value="Tyr_Pase-like_PTPLA"/>
</dbReference>
<dbReference type="PANTHER" id="PTHR11035:SF35">
    <property type="entry name" value="VERY-LONG-CHAIN (3R)-3-HYDROXYACYL-COA DEHYDRATASE"/>
    <property type="match status" value="1"/>
</dbReference>
<keyword evidence="6 13" id="KW-0812">Transmembrane</keyword>
<keyword evidence="8 13" id="KW-1133">Transmembrane helix</keyword>
<dbReference type="GO" id="GO:0102158">
    <property type="term" value="F:very-long-chain (3R)-3-hydroxyacyl-CoA dehydratase activity"/>
    <property type="evidence" value="ECO:0007669"/>
    <property type="project" value="UniProtKB-EC"/>
</dbReference>
<evidence type="ECO:0000313" key="15">
    <source>
        <dbReference type="Proteomes" id="UP001331761"/>
    </source>
</evidence>
<keyword evidence="10 13" id="KW-0472">Membrane</keyword>
<feature type="transmembrane region" description="Helical" evidence="13">
    <location>
        <begin position="67"/>
        <end position="91"/>
    </location>
</feature>
<keyword evidence="15" id="KW-1185">Reference proteome</keyword>
<evidence type="ECO:0000256" key="11">
    <source>
        <dbReference type="ARBA" id="ARBA00023160"/>
    </source>
</evidence>
<reference evidence="14 15" key="1">
    <citation type="submission" date="2019-10" db="EMBL/GenBank/DDBJ databases">
        <title>Assembly and Annotation for the nematode Trichostrongylus colubriformis.</title>
        <authorList>
            <person name="Martin J."/>
        </authorList>
    </citation>
    <scope>NUCLEOTIDE SEQUENCE [LARGE SCALE GENOMIC DNA]</scope>
    <source>
        <strain evidence="14">G859</strain>
        <tissue evidence="14">Whole worm</tissue>
    </source>
</reference>
<proteinExistence type="inferred from homology"/>
<evidence type="ECO:0000256" key="13">
    <source>
        <dbReference type="RuleBase" id="RU363109"/>
    </source>
</evidence>
<evidence type="ECO:0000256" key="12">
    <source>
        <dbReference type="ARBA" id="ARBA00023239"/>
    </source>
</evidence>
<evidence type="ECO:0000256" key="1">
    <source>
        <dbReference type="ARBA" id="ARBA00004141"/>
    </source>
</evidence>
<sequence>MGKLPKRSPFLTVYIFLYNVTLFVIHLKMFLELLNAVKSGNFVYADHFPLFCVGTAAQLLDVVHGMLGITTTGVGAGLIQVLGRLFMLFVIKGNPTIHDQVSTPILLFAWVLIELFRYPYYALRAWNIEMFALAWLRYTAWIPLYPLGLGMEWVSLVTSLKYYYETGKYSVHVPYVDFTLNFAYVLGVLAFVAMPLISRKLLGHMKRQRRNKMSAKKTK</sequence>
<comment type="subcellular location">
    <subcellularLocation>
        <location evidence="13">Endoplasmic reticulum membrane</location>
        <topology evidence="13">Multi-pass membrane protein</topology>
    </subcellularLocation>
    <subcellularLocation>
        <location evidence="1">Membrane</location>
        <topology evidence="1">Multi-pass membrane protein</topology>
    </subcellularLocation>
</comment>
<keyword evidence="9 13" id="KW-0443">Lipid metabolism</keyword>
<feature type="transmembrane region" description="Helical" evidence="13">
    <location>
        <begin position="12"/>
        <end position="30"/>
    </location>
</feature>
<dbReference type="GO" id="GO:0042761">
    <property type="term" value="P:very long-chain fatty acid biosynthetic process"/>
    <property type="evidence" value="ECO:0007669"/>
    <property type="project" value="TreeGrafter"/>
</dbReference>
<keyword evidence="11 13" id="KW-0275">Fatty acid biosynthesis</keyword>
<evidence type="ECO:0000256" key="4">
    <source>
        <dbReference type="ARBA" id="ARBA00013122"/>
    </source>
</evidence>
<comment type="similarity">
    <text evidence="3 13">Belongs to the very long-chain fatty acids dehydratase HACD family.</text>
</comment>
<dbReference type="Pfam" id="PF04387">
    <property type="entry name" value="PTPLA"/>
    <property type="match status" value="1"/>
</dbReference>
<feature type="transmembrane region" description="Helical" evidence="13">
    <location>
        <begin position="144"/>
        <end position="164"/>
    </location>
</feature>
<dbReference type="Proteomes" id="UP001331761">
    <property type="component" value="Unassembled WGS sequence"/>
</dbReference>
<comment type="catalytic activity">
    <reaction evidence="13">
        <text>a very-long-chain (3R)-3-hydroxyacyl-CoA = a very-long-chain (2E)-enoyl-CoA + H2O</text>
        <dbReference type="Rhea" id="RHEA:45812"/>
        <dbReference type="ChEBI" id="CHEBI:15377"/>
        <dbReference type="ChEBI" id="CHEBI:83728"/>
        <dbReference type="ChEBI" id="CHEBI:85440"/>
        <dbReference type="EC" id="4.2.1.134"/>
    </reaction>
</comment>
<evidence type="ECO:0000256" key="10">
    <source>
        <dbReference type="ARBA" id="ARBA00023136"/>
    </source>
</evidence>
<comment type="function">
    <text evidence="13">Catalyzes the third of the four reactions of the long-chain fatty acids elongation cycle. This endoplasmic reticulum-bound enzymatic process, allows the addition of two carbons to the chain of long- and very long-chain fatty acids/VLCFAs per cycle. This enzyme catalyzes the dehydration of the 3-hydroxyacyl-CoA intermediate into trans-2,3-enoyl-CoA, within each cycle of fatty acid elongation. Thereby, it participates to the production of VLCFAs of different chain lengths that are involved in multiple biological processes as precursors of membrane lipids and lipid mediators.</text>
</comment>
<dbReference type="EC" id="4.2.1.134" evidence="4 13"/>
<dbReference type="GO" id="GO:0030148">
    <property type="term" value="P:sphingolipid biosynthetic process"/>
    <property type="evidence" value="ECO:0007669"/>
    <property type="project" value="TreeGrafter"/>
</dbReference>
<organism evidence="14 15">
    <name type="scientific">Trichostrongylus colubriformis</name>
    <name type="common">Black scour worm</name>
    <dbReference type="NCBI Taxonomy" id="6319"/>
    <lineage>
        <taxon>Eukaryota</taxon>
        <taxon>Metazoa</taxon>
        <taxon>Ecdysozoa</taxon>
        <taxon>Nematoda</taxon>
        <taxon>Chromadorea</taxon>
        <taxon>Rhabditida</taxon>
        <taxon>Rhabditina</taxon>
        <taxon>Rhabditomorpha</taxon>
        <taxon>Strongyloidea</taxon>
        <taxon>Trichostrongylidae</taxon>
        <taxon>Trichostrongylus</taxon>
    </lineage>
</organism>
<evidence type="ECO:0000256" key="2">
    <source>
        <dbReference type="ARBA" id="ARBA00005194"/>
    </source>
</evidence>
<evidence type="ECO:0000313" key="14">
    <source>
        <dbReference type="EMBL" id="KAK5968393.1"/>
    </source>
</evidence>
<comment type="pathway">
    <text evidence="2 13">Lipid metabolism; fatty acid biosynthesis.</text>
</comment>
<comment type="caution">
    <text evidence="14">The sequence shown here is derived from an EMBL/GenBank/DDBJ whole genome shotgun (WGS) entry which is preliminary data.</text>
</comment>
<evidence type="ECO:0000256" key="5">
    <source>
        <dbReference type="ARBA" id="ARBA00022516"/>
    </source>
</evidence>
<name>A0AAN8FQ59_TRICO</name>
<accession>A0AAN8FQ59</accession>
<dbReference type="GO" id="GO:0030497">
    <property type="term" value="P:fatty acid elongation"/>
    <property type="evidence" value="ECO:0007669"/>
    <property type="project" value="TreeGrafter"/>
</dbReference>
<keyword evidence="5 13" id="KW-0444">Lipid biosynthesis</keyword>
<dbReference type="PANTHER" id="PTHR11035">
    <property type="entry name" value="VERY-LONG-CHAIN (3R)-3-HYDROXYACYL-COA DEHYDRATASE"/>
    <property type="match status" value="1"/>
</dbReference>
<feature type="transmembrane region" description="Helical" evidence="13">
    <location>
        <begin position="184"/>
        <end position="202"/>
    </location>
</feature>